<feature type="non-terminal residue" evidence="2">
    <location>
        <position position="60"/>
    </location>
</feature>
<evidence type="ECO:0000313" key="1">
    <source>
        <dbReference type="EMBL" id="CAF1462771.1"/>
    </source>
</evidence>
<dbReference type="AlphaFoldDB" id="A0A8S2T0Y8"/>
<organism evidence="2 3">
    <name type="scientific">Didymodactylos carnosus</name>
    <dbReference type="NCBI Taxonomy" id="1234261"/>
    <lineage>
        <taxon>Eukaryota</taxon>
        <taxon>Metazoa</taxon>
        <taxon>Spiralia</taxon>
        <taxon>Gnathifera</taxon>
        <taxon>Rotifera</taxon>
        <taxon>Eurotatoria</taxon>
        <taxon>Bdelloidea</taxon>
        <taxon>Philodinida</taxon>
        <taxon>Philodinidae</taxon>
        <taxon>Didymodactylos</taxon>
    </lineage>
</organism>
<comment type="caution">
    <text evidence="2">The sequence shown here is derived from an EMBL/GenBank/DDBJ whole genome shotgun (WGS) entry which is preliminary data.</text>
</comment>
<evidence type="ECO:0000313" key="2">
    <source>
        <dbReference type="EMBL" id="CAF4255779.1"/>
    </source>
</evidence>
<dbReference type="Proteomes" id="UP000677228">
    <property type="component" value="Unassembled WGS sequence"/>
</dbReference>
<sequence>MIEENGVEPLKMIIETSQNSSIERNLLTVVHKHFLDQRPITWRPVKAELIVNTELTDDFL</sequence>
<dbReference type="EMBL" id="CAJOBA010052530">
    <property type="protein sequence ID" value="CAF4255779.1"/>
    <property type="molecule type" value="Genomic_DNA"/>
</dbReference>
<name>A0A8S2T0Y8_9BILA</name>
<evidence type="ECO:0000313" key="3">
    <source>
        <dbReference type="Proteomes" id="UP000682733"/>
    </source>
</evidence>
<proteinExistence type="predicted"/>
<reference evidence="2" key="1">
    <citation type="submission" date="2021-02" db="EMBL/GenBank/DDBJ databases">
        <authorList>
            <person name="Nowell W R."/>
        </authorList>
    </citation>
    <scope>NUCLEOTIDE SEQUENCE</scope>
</reference>
<accession>A0A8S2T0Y8</accession>
<protein>
    <submittedName>
        <fullName evidence="2">Uncharacterized protein</fullName>
    </submittedName>
</protein>
<dbReference type="EMBL" id="CAJNOK010030669">
    <property type="protein sequence ID" value="CAF1462771.1"/>
    <property type="molecule type" value="Genomic_DNA"/>
</dbReference>
<gene>
    <name evidence="1" type="ORF">OVA965_LOCUS35317</name>
    <name evidence="2" type="ORF">TMI583_LOCUS36276</name>
</gene>
<dbReference type="Proteomes" id="UP000682733">
    <property type="component" value="Unassembled WGS sequence"/>
</dbReference>